<protein>
    <recommendedName>
        <fullName evidence="4">RRM domain-containing protein</fullName>
    </recommendedName>
</protein>
<dbReference type="GO" id="GO:0005730">
    <property type="term" value="C:nucleolus"/>
    <property type="evidence" value="ECO:0007669"/>
    <property type="project" value="TreeGrafter"/>
</dbReference>
<dbReference type="InterPro" id="IPR034228">
    <property type="entry name" value="Nop6_RRM"/>
</dbReference>
<feature type="compositionally biased region" description="Basic residues" evidence="3">
    <location>
        <begin position="8"/>
        <end position="25"/>
    </location>
</feature>
<dbReference type="Gene3D" id="3.30.70.330">
    <property type="match status" value="1"/>
</dbReference>
<dbReference type="SUPFAM" id="SSF54928">
    <property type="entry name" value="RNA-binding domain, RBD"/>
    <property type="match status" value="1"/>
</dbReference>
<dbReference type="PROSITE" id="PS50102">
    <property type="entry name" value="RRM"/>
    <property type="match status" value="1"/>
</dbReference>
<dbReference type="SMART" id="SM00360">
    <property type="entry name" value="RRM"/>
    <property type="match status" value="1"/>
</dbReference>
<comment type="caution">
    <text evidence="5">The sequence shown here is derived from an EMBL/GenBank/DDBJ whole genome shotgun (WGS) entry which is preliminary data.</text>
</comment>
<evidence type="ECO:0000256" key="3">
    <source>
        <dbReference type="SAM" id="MobiDB-lite"/>
    </source>
</evidence>
<proteinExistence type="predicted"/>
<dbReference type="InterPro" id="IPR012677">
    <property type="entry name" value="Nucleotide-bd_a/b_plait_sf"/>
</dbReference>
<name>A0AAW0GNM5_9APHY</name>
<evidence type="ECO:0000313" key="6">
    <source>
        <dbReference type="Proteomes" id="UP001385951"/>
    </source>
</evidence>
<feature type="compositionally biased region" description="Basic residues" evidence="3">
    <location>
        <begin position="297"/>
        <end position="306"/>
    </location>
</feature>
<sequence length="319" mass="35286">MSSDKLTKKQKKAQAFRDRKGKGKSKASAEDLQNDVPIAEDQDIAEIDDLETQETSQPVEERVVPSKESKEKVVGKKRKREQQEERPVSKKEGESKKSKKRKGGDGEGVAVGVSEDGEGASEEKSKKGKKGEARQQRFILFVGNLKYTTGREAVQKHFAACTPPPNVRLMAPKPSDNSRPTAKSKGFAFLEFDHKLGLQQALKLHHSELEGRKINVELTAGGGGKSEHRIAKVKERNKELHEQRKKKVAKVKNPKDGQPTAEDLDRPQRYSATSGFDQAPLKKRTWSVPDGDEEPVKKKRGAKRPAKPFGTGVNAIPVG</sequence>
<dbReference type="EMBL" id="JASBNA010000002">
    <property type="protein sequence ID" value="KAK7694973.1"/>
    <property type="molecule type" value="Genomic_DNA"/>
</dbReference>
<evidence type="ECO:0000259" key="4">
    <source>
        <dbReference type="PROSITE" id="PS50102"/>
    </source>
</evidence>
<evidence type="ECO:0000313" key="5">
    <source>
        <dbReference type="EMBL" id="KAK7694973.1"/>
    </source>
</evidence>
<evidence type="ECO:0000256" key="2">
    <source>
        <dbReference type="PROSITE-ProRule" id="PRU00176"/>
    </source>
</evidence>
<dbReference type="Pfam" id="PF00076">
    <property type="entry name" value="RRM_1"/>
    <property type="match status" value="1"/>
</dbReference>
<feature type="domain" description="RRM" evidence="4">
    <location>
        <begin position="138"/>
        <end position="221"/>
    </location>
</feature>
<gene>
    <name evidence="5" type="ORF">QCA50_002161</name>
</gene>
<dbReference type="InterPro" id="IPR000504">
    <property type="entry name" value="RRM_dom"/>
</dbReference>
<keyword evidence="1 2" id="KW-0694">RNA-binding</keyword>
<feature type="region of interest" description="Disordered" evidence="3">
    <location>
        <begin position="1"/>
        <end position="133"/>
    </location>
</feature>
<keyword evidence="6" id="KW-1185">Reference proteome</keyword>
<feature type="compositionally biased region" description="Basic residues" evidence="3">
    <location>
        <begin position="243"/>
        <end position="252"/>
    </location>
</feature>
<feature type="compositionally biased region" description="Basic and acidic residues" evidence="3">
    <location>
        <begin position="225"/>
        <end position="242"/>
    </location>
</feature>
<feature type="region of interest" description="Disordered" evidence="3">
    <location>
        <begin position="218"/>
        <end position="319"/>
    </location>
</feature>
<dbReference type="AlphaFoldDB" id="A0AAW0GNM5"/>
<feature type="compositionally biased region" description="Basic and acidic residues" evidence="3">
    <location>
        <begin position="59"/>
        <end position="74"/>
    </location>
</feature>
<dbReference type="Proteomes" id="UP001385951">
    <property type="component" value="Unassembled WGS sequence"/>
</dbReference>
<feature type="region of interest" description="Disordered" evidence="3">
    <location>
        <begin position="162"/>
        <end position="182"/>
    </location>
</feature>
<feature type="compositionally biased region" description="Acidic residues" evidence="3">
    <location>
        <begin position="38"/>
        <end position="52"/>
    </location>
</feature>
<accession>A0AAW0GNM5</accession>
<dbReference type="GO" id="GO:0042274">
    <property type="term" value="P:ribosomal small subunit biogenesis"/>
    <property type="evidence" value="ECO:0007669"/>
    <property type="project" value="TreeGrafter"/>
</dbReference>
<dbReference type="PANTHER" id="PTHR23236">
    <property type="entry name" value="EUKARYOTIC TRANSLATION INITIATION FACTOR 4B/4H"/>
    <property type="match status" value="1"/>
</dbReference>
<dbReference type="PANTHER" id="PTHR23236:SF51">
    <property type="entry name" value="NUCLEOLAR PROTEIN 6"/>
    <property type="match status" value="1"/>
</dbReference>
<evidence type="ECO:0000256" key="1">
    <source>
        <dbReference type="ARBA" id="ARBA00022884"/>
    </source>
</evidence>
<dbReference type="GO" id="GO:0019843">
    <property type="term" value="F:rRNA binding"/>
    <property type="evidence" value="ECO:0007669"/>
    <property type="project" value="TreeGrafter"/>
</dbReference>
<reference evidence="5 6" key="1">
    <citation type="submission" date="2022-09" db="EMBL/GenBank/DDBJ databases">
        <authorList>
            <person name="Palmer J.M."/>
        </authorList>
    </citation>
    <scope>NUCLEOTIDE SEQUENCE [LARGE SCALE GENOMIC DNA]</scope>
    <source>
        <strain evidence="5 6">DSM 7382</strain>
    </source>
</reference>
<feature type="compositionally biased region" description="Basic and acidic residues" evidence="3">
    <location>
        <begin position="81"/>
        <end position="96"/>
    </location>
</feature>
<dbReference type="CDD" id="cd12400">
    <property type="entry name" value="RRM_Nop6"/>
    <property type="match status" value="1"/>
</dbReference>
<dbReference type="InterPro" id="IPR035979">
    <property type="entry name" value="RBD_domain_sf"/>
</dbReference>
<feature type="compositionally biased region" description="Basic and acidic residues" evidence="3">
    <location>
        <begin position="121"/>
        <end position="133"/>
    </location>
</feature>
<organism evidence="5 6">
    <name type="scientific">Cerrena zonata</name>
    <dbReference type="NCBI Taxonomy" id="2478898"/>
    <lineage>
        <taxon>Eukaryota</taxon>
        <taxon>Fungi</taxon>
        <taxon>Dikarya</taxon>
        <taxon>Basidiomycota</taxon>
        <taxon>Agaricomycotina</taxon>
        <taxon>Agaricomycetes</taxon>
        <taxon>Polyporales</taxon>
        <taxon>Cerrenaceae</taxon>
        <taxon>Cerrena</taxon>
    </lineage>
</organism>